<protein>
    <recommendedName>
        <fullName evidence="5">60 kDa chaperonin</fullName>
    </recommendedName>
</protein>
<comment type="function">
    <text evidence="5">Together with its co-chaperonin GroES, plays an essential role in assisting protein folding. The GroEL-GroES system forms a nano-cage that allows encapsulation of the non-native substrate proteins and provides a physical environment optimized to promote and accelerate protein folding.</text>
</comment>
<dbReference type="InterPro" id="IPR027413">
    <property type="entry name" value="GROEL-like_equatorial_sf"/>
</dbReference>
<organism evidence="6 7">
    <name type="scientific">Achromobacter marplatensis</name>
    <dbReference type="NCBI Taxonomy" id="470868"/>
    <lineage>
        <taxon>Bacteria</taxon>
        <taxon>Pseudomonadati</taxon>
        <taxon>Pseudomonadota</taxon>
        <taxon>Betaproteobacteria</taxon>
        <taxon>Burkholderiales</taxon>
        <taxon>Alcaligenaceae</taxon>
        <taxon>Achromobacter</taxon>
    </lineage>
</organism>
<dbReference type="RefSeq" id="WP_046804277.1">
    <property type="nucleotide sequence ID" value="NZ_CADIJU010000010.1"/>
</dbReference>
<keyword evidence="7" id="KW-1185">Reference proteome</keyword>
<evidence type="ECO:0000256" key="2">
    <source>
        <dbReference type="ARBA" id="ARBA00023186"/>
    </source>
</evidence>
<reference evidence="6 7" key="1">
    <citation type="submission" date="2018-06" db="EMBL/GenBank/DDBJ databases">
        <title>Genomic Encyclopedia of Type Strains, Phase III (KMG-III): the genomes of soil and plant-associated and newly described type strains.</title>
        <authorList>
            <person name="Whitman W."/>
        </authorList>
    </citation>
    <scope>NUCLEOTIDE SEQUENCE [LARGE SCALE GENOMIC DNA]</scope>
    <source>
        <strain evidence="6 7">CECT 7342</strain>
    </source>
</reference>
<keyword evidence="3" id="KW-0413">Isomerase</keyword>
<dbReference type="SUPFAM" id="SSF48592">
    <property type="entry name" value="GroEL equatorial domain-like"/>
    <property type="match status" value="1"/>
</dbReference>
<evidence type="ECO:0000256" key="3">
    <source>
        <dbReference type="ARBA" id="ARBA00023235"/>
    </source>
</evidence>
<dbReference type="Gene3D" id="3.30.260.10">
    <property type="entry name" value="TCP-1-like chaperonin intermediate domain"/>
    <property type="match status" value="1"/>
</dbReference>
<dbReference type="Gene3D" id="1.10.560.10">
    <property type="entry name" value="GroEL-like equatorial domain"/>
    <property type="match status" value="1"/>
</dbReference>
<dbReference type="InterPro" id="IPR002423">
    <property type="entry name" value="Cpn60/GroEL/TCP-1"/>
</dbReference>
<dbReference type="GeneID" id="99732385"/>
<evidence type="ECO:0000256" key="4">
    <source>
        <dbReference type="RuleBase" id="RU000418"/>
    </source>
</evidence>
<dbReference type="InterPro" id="IPR027410">
    <property type="entry name" value="TCP-1-like_intermed_sf"/>
</dbReference>
<dbReference type="Pfam" id="PF00118">
    <property type="entry name" value="Cpn60_TCP1"/>
    <property type="match status" value="1"/>
</dbReference>
<gene>
    <name evidence="6" type="ORF">DFP87_103117</name>
</gene>
<comment type="subunit">
    <text evidence="5">Forms a cylinder of 14 subunits composed of two heptameric rings stacked back-to-back. Interacts with the co-chaperonin GroES.</text>
</comment>
<comment type="caution">
    <text evidence="6">The sequence shown here is derived from an EMBL/GenBank/DDBJ whole genome shotgun (WGS) entry which is preliminary data.</text>
</comment>
<dbReference type="InterPro" id="IPR027409">
    <property type="entry name" value="GroEL-like_apical_dom_sf"/>
</dbReference>
<evidence type="ECO:0000256" key="1">
    <source>
        <dbReference type="ARBA" id="ARBA00006607"/>
    </source>
</evidence>
<name>A0ABX9GBI1_9BURK</name>
<proteinExistence type="inferred from homology"/>
<dbReference type="EMBL" id="QNRM01000003">
    <property type="protein sequence ID" value="RBP20873.1"/>
    <property type="molecule type" value="Genomic_DNA"/>
</dbReference>
<dbReference type="Gene3D" id="3.50.7.10">
    <property type="entry name" value="GroEL"/>
    <property type="match status" value="1"/>
</dbReference>
<dbReference type="NCBIfam" id="NF009487">
    <property type="entry name" value="PRK12849.1"/>
    <property type="match status" value="1"/>
</dbReference>
<evidence type="ECO:0000256" key="5">
    <source>
        <dbReference type="RuleBase" id="RU000419"/>
    </source>
</evidence>
<keyword evidence="2" id="KW-0143">Chaperone</keyword>
<dbReference type="InterPro" id="IPR001844">
    <property type="entry name" value="Cpn60/GroEL"/>
</dbReference>
<dbReference type="PANTHER" id="PTHR45633">
    <property type="entry name" value="60 KDA HEAT SHOCK PROTEIN, MITOCHONDRIAL"/>
    <property type="match status" value="1"/>
</dbReference>
<dbReference type="PRINTS" id="PR00298">
    <property type="entry name" value="CHAPERONIN60"/>
</dbReference>
<comment type="similarity">
    <text evidence="1 4">Belongs to the chaperonin (HSP60) family.</text>
</comment>
<evidence type="ECO:0000313" key="6">
    <source>
        <dbReference type="EMBL" id="RBP20873.1"/>
    </source>
</evidence>
<dbReference type="Proteomes" id="UP000252124">
    <property type="component" value="Unassembled WGS sequence"/>
</dbReference>
<sequence>MSEKEIVVGIDALIRIARGAERMAGVAAVTLGPRGRPIILERAHGTPMISRDGYEAACSVEFEDPVENQGAQTLLQAGARSRDLTGDGATTAMLLASATLHECVKAIVTGANPAQVKQGLDRATGAVVEHLRDAAQPCRQLPALERLAWAVSYGDQGVASLSAQAILECPDPGAITIETAERVQDTLLRPTGLRWNAGPLSSRFASDAMRGMVVLNNPYIVVSQDPLDSTEDMALMLERAAPLTQPLAFIAPAISAPVLAMLLSSRASGLVNCCAIGVPENAQSEWLQDIATVSGATLVQRLTGQGLGDLRIDQWGMAERLESGRGTTQAVGMLPPEEDMVRSHIQVMRANLEATPDATQRELIGARIARLSRQACTLALADMGDEHGRMRVHLAQRTLQVLRAAMREGVVPGAGVGLVRARSSLNELQHASPDESAGAEALRVALVQPLLRIARNAGEAPHVVMEAVEQGEGAFGFDAERGDFGDLAARNVIDSVDVVVNAVRVATRTAGVLLGTLCAVVDAPQHEFVRTGEVHD</sequence>
<dbReference type="SUPFAM" id="SSF52029">
    <property type="entry name" value="GroEL apical domain-like"/>
    <property type="match status" value="1"/>
</dbReference>
<accession>A0ABX9GBI1</accession>
<evidence type="ECO:0000313" key="7">
    <source>
        <dbReference type="Proteomes" id="UP000252124"/>
    </source>
</evidence>